<protein>
    <submittedName>
        <fullName evidence="1">Uncharacterized protein</fullName>
    </submittedName>
</protein>
<accession>A0ABP0WJI9</accession>
<gene>
    <name evidence="1" type="ORF">CSSPJE1EN1_LOCUS12511</name>
</gene>
<proteinExistence type="predicted"/>
<organism evidence="1 2">
    <name type="scientific">Sphagnum jensenii</name>
    <dbReference type="NCBI Taxonomy" id="128206"/>
    <lineage>
        <taxon>Eukaryota</taxon>
        <taxon>Viridiplantae</taxon>
        <taxon>Streptophyta</taxon>
        <taxon>Embryophyta</taxon>
        <taxon>Bryophyta</taxon>
        <taxon>Sphagnophytina</taxon>
        <taxon>Sphagnopsida</taxon>
        <taxon>Sphagnales</taxon>
        <taxon>Sphagnaceae</taxon>
        <taxon>Sphagnum</taxon>
    </lineage>
</organism>
<name>A0ABP0WJI9_9BRYO</name>
<reference evidence="1" key="1">
    <citation type="submission" date="2024-02" db="EMBL/GenBank/DDBJ databases">
        <authorList>
            <consortium name="ELIXIR-Norway"/>
            <consortium name="Elixir Norway"/>
        </authorList>
    </citation>
    <scope>NUCLEOTIDE SEQUENCE</scope>
</reference>
<dbReference type="Proteomes" id="UP001497444">
    <property type="component" value="Chromosome 19"/>
</dbReference>
<evidence type="ECO:0000313" key="1">
    <source>
        <dbReference type="EMBL" id="CAK9267033.1"/>
    </source>
</evidence>
<sequence>MGARGHKVKSTATNGNKKKYVSALLSAMEVNMPQEKSTITESAEEVPAQIGINPSKSQPPNAPPKYFNVTQLLDAQAELVAKVKKKVNELESHKDILSMKIKLQELGDGDIVPTMQNELAITAGAESHVAEAEYGRIETCFEHARELVVQAKILAAEEKEYLDYCPNDHYNLTLVVKSASLIEVDADGVLEDLLPKFVNFVRSSKDHFDVVSFCSRMGFHASLEMWILADR</sequence>
<keyword evidence="2" id="KW-1185">Reference proteome</keyword>
<dbReference type="EMBL" id="OZ020114">
    <property type="protein sequence ID" value="CAK9267033.1"/>
    <property type="molecule type" value="Genomic_DNA"/>
</dbReference>
<evidence type="ECO:0000313" key="2">
    <source>
        <dbReference type="Proteomes" id="UP001497444"/>
    </source>
</evidence>